<evidence type="ECO:0000313" key="1">
    <source>
        <dbReference type="EMBL" id="CAG8729982.1"/>
    </source>
</evidence>
<proteinExistence type="predicted"/>
<protein>
    <submittedName>
        <fullName evidence="1">7283_t:CDS:1</fullName>
    </submittedName>
</protein>
<keyword evidence="2" id="KW-1185">Reference proteome</keyword>
<evidence type="ECO:0000313" key="2">
    <source>
        <dbReference type="Proteomes" id="UP000789366"/>
    </source>
</evidence>
<dbReference type="EMBL" id="CAJVPW010032981">
    <property type="protein sequence ID" value="CAG8729982.1"/>
    <property type="molecule type" value="Genomic_DNA"/>
</dbReference>
<name>A0ACA9Q5J5_9GLOM</name>
<sequence length="157" mass="17852">LKEAKEHREKTRTQNSSTLEPSFSHDNPYVKNHYEKEQTDEAANSETATLDYISDNEEMILSDTDLETADNKKLNTANNKVDTANNTTSINNTNSMETEVAEAIDVSVKSENNLDETPFTTVTYRKQKTKGKRKDQARSSHPYKNEEGSHQSRLPRV</sequence>
<comment type="caution">
    <text evidence="1">The sequence shown here is derived from an EMBL/GenBank/DDBJ whole genome shotgun (WGS) entry which is preliminary data.</text>
</comment>
<dbReference type="Proteomes" id="UP000789366">
    <property type="component" value="Unassembled WGS sequence"/>
</dbReference>
<reference evidence="1" key="1">
    <citation type="submission" date="2021-06" db="EMBL/GenBank/DDBJ databases">
        <authorList>
            <person name="Kallberg Y."/>
            <person name="Tangrot J."/>
            <person name="Rosling A."/>
        </authorList>
    </citation>
    <scope>NUCLEOTIDE SEQUENCE</scope>
    <source>
        <strain evidence="1">28 12/20/2015</strain>
    </source>
</reference>
<feature type="non-terminal residue" evidence="1">
    <location>
        <position position="1"/>
    </location>
</feature>
<accession>A0ACA9Q5J5</accession>
<gene>
    <name evidence="1" type="ORF">SPELUC_LOCUS13038</name>
</gene>
<organism evidence="1 2">
    <name type="scientific">Cetraspora pellucida</name>
    <dbReference type="NCBI Taxonomy" id="1433469"/>
    <lineage>
        <taxon>Eukaryota</taxon>
        <taxon>Fungi</taxon>
        <taxon>Fungi incertae sedis</taxon>
        <taxon>Mucoromycota</taxon>
        <taxon>Glomeromycotina</taxon>
        <taxon>Glomeromycetes</taxon>
        <taxon>Diversisporales</taxon>
        <taxon>Gigasporaceae</taxon>
        <taxon>Cetraspora</taxon>
    </lineage>
</organism>